<accession>A0A6B0U3E0</accession>
<evidence type="ECO:0000256" key="1">
    <source>
        <dbReference type="SAM" id="SignalP"/>
    </source>
</evidence>
<sequence length="73" mass="7546">MAPLVCLSLALLQAGAVLPELPQLALQLTAAFLARVLPLGGLLALLLQPATLLLQPRHLALQPGLGGLLQLQP</sequence>
<reference evidence="2" key="1">
    <citation type="submission" date="2019-12" db="EMBL/GenBank/DDBJ databases">
        <title>An insight into the sialome of adult female Ixodes ricinus ticks feeding for 6 days.</title>
        <authorList>
            <person name="Perner J."/>
            <person name="Ribeiro J.M.C."/>
        </authorList>
    </citation>
    <scope>NUCLEOTIDE SEQUENCE</scope>
    <source>
        <strain evidence="2">Semi-engorged</strain>
        <tissue evidence="2">Salivary glands</tissue>
    </source>
</reference>
<proteinExistence type="predicted"/>
<feature type="signal peptide" evidence="1">
    <location>
        <begin position="1"/>
        <end position="19"/>
    </location>
</feature>
<organism evidence="2">
    <name type="scientific">Ixodes ricinus</name>
    <name type="common">Common tick</name>
    <name type="synonym">Acarus ricinus</name>
    <dbReference type="NCBI Taxonomy" id="34613"/>
    <lineage>
        <taxon>Eukaryota</taxon>
        <taxon>Metazoa</taxon>
        <taxon>Ecdysozoa</taxon>
        <taxon>Arthropoda</taxon>
        <taxon>Chelicerata</taxon>
        <taxon>Arachnida</taxon>
        <taxon>Acari</taxon>
        <taxon>Parasitiformes</taxon>
        <taxon>Ixodida</taxon>
        <taxon>Ixodoidea</taxon>
        <taxon>Ixodidae</taxon>
        <taxon>Ixodinae</taxon>
        <taxon>Ixodes</taxon>
    </lineage>
</organism>
<feature type="chain" id="PRO_5025629013" evidence="1">
    <location>
        <begin position="20"/>
        <end position="73"/>
    </location>
</feature>
<dbReference type="EMBL" id="GIFC01000952">
    <property type="protein sequence ID" value="MXU83035.1"/>
    <property type="molecule type" value="Transcribed_RNA"/>
</dbReference>
<evidence type="ECO:0000313" key="2">
    <source>
        <dbReference type="EMBL" id="MXU83035.1"/>
    </source>
</evidence>
<dbReference type="AlphaFoldDB" id="A0A6B0U3E0"/>
<keyword evidence="1" id="KW-0732">Signal</keyword>
<name>A0A6B0U3E0_IXORI</name>
<protein>
    <submittedName>
        <fullName evidence="2">Putative secreted protein</fullName>
    </submittedName>
</protein>